<dbReference type="Proteomes" id="UP000013785">
    <property type="component" value="Unassembled WGS sequence"/>
</dbReference>
<dbReference type="InterPro" id="IPR013783">
    <property type="entry name" value="Ig-like_fold"/>
</dbReference>
<dbReference type="InterPro" id="IPR026891">
    <property type="entry name" value="Fn3-like"/>
</dbReference>
<dbReference type="HOGENOM" id="CLU_005235_1_1_9"/>
<dbReference type="InterPro" id="IPR001764">
    <property type="entry name" value="Glyco_hydro_3_N"/>
</dbReference>
<evidence type="ECO:0000256" key="2">
    <source>
        <dbReference type="ARBA" id="ARBA00022801"/>
    </source>
</evidence>
<keyword evidence="5" id="KW-0472">Membrane</keyword>
<gene>
    <name evidence="7" type="ORF">UC3_01681</name>
</gene>
<dbReference type="SMART" id="SM01217">
    <property type="entry name" value="Fn3_like"/>
    <property type="match status" value="1"/>
</dbReference>
<comment type="caution">
    <text evidence="7">The sequence shown here is derived from an EMBL/GenBank/DDBJ whole genome shotgun (WGS) entry which is preliminary data.</text>
</comment>
<dbReference type="GO" id="GO:0004553">
    <property type="term" value="F:hydrolase activity, hydrolyzing O-glycosyl compounds"/>
    <property type="evidence" value="ECO:0007669"/>
    <property type="project" value="InterPro"/>
</dbReference>
<proteinExistence type="inferred from homology"/>
<sequence>MKKYRGLLIGAIIVLIIAGGGYFGLNKLSQDGVLNMDDVYATIQKVLPYFIPFAILLVIVIGILVFVRKKDKKIRFLAKFESIIALLVALTLTINVILFGPMANIFNLKYADATSVSKKTLDKSTELVEKIADEGTVLLKNTDGILPLAAKENKLNVFGWASTNPLYGGTGSGNVDTSSSVDLLTGLENAGFEVNADLVDFYKEYSTVRPEVGMWAQDWTLPEPTVDKYDSKLMDGAKDFSDVAMVVISRLGGEGADLPTDMSKVTYDGNKGDFDEGDHYLSLSKTEKDMVKMVTENFDNVIVVVNTANPMELGWLDENDSIKAAIWMAGPGQTGFNSLGKILNGSVNPSGKTVDTYVYDLKTTPTWNNFGDFKYKNEKDYTFVNYSESIYVGYRFYETYYLEDEKGYQEAVQYPFGHGLSYTTFEQKMGAIKKGDDGGISFDVTVKNTGDVAGKDVVEVYYSAPYTNGGIEKSAVDLVSFDKTDIIEPGESETVTIAFNEEDMASYDTAVSGSYILEKGDYEIKIMADSHTTLDKKTYTVDDTVVYDEGNKRATDKVTATNQFADFTEGDVTYLSRKDKFANYEEATAKPTNFDISEEYASQISNDKTYKISEDKDAKMPTTGANNGVKLNELAGKEYDDPMWDKLLDQLTPKEMNKLIAYGGYQTVPLRSIDKLITYDSDGPAGFSSFFTPERHGAAFPGAVMIAATWNDELALERGQAIGDEASELGIAGWYGPAMNIHRNAFAGRNFEYYSEDGVLSGVMAANEISGAAEKGVYSYMKHFALNDQEVNRTELLLTWSTEQAMRQIYLKPFEMAVKDGGATAVMSSFNYIGTKWSGGSEELLNNVLRDEWGFRGMVLTDYFGGYGYMDADKAIRSGNDIMLSTTGESGASLDDMTSATAVSSMRTASHNILYTVANSNAYYDYEPGWHLLGWMKLVLSVDVAVAIVLIGLQVVAIVLYRRKAKV</sequence>
<dbReference type="EMBL" id="AJAT01000014">
    <property type="protein sequence ID" value="EOL44051.1"/>
    <property type="molecule type" value="Genomic_DNA"/>
</dbReference>
<dbReference type="SUPFAM" id="SSF51445">
    <property type="entry name" value="(Trans)glycosidases"/>
    <property type="match status" value="1"/>
</dbReference>
<dbReference type="GO" id="GO:0005975">
    <property type="term" value="P:carbohydrate metabolic process"/>
    <property type="evidence" value="ECO:0007669"/>
    <property type="project" value="InterPro"/>
</dbReference>
<dbReference type="Pfam" id="PF00933">
    <property type="entry name" value="Glyco_hydro_3"/>
    <property type="match status" value="1"/>
</dbReference>
<feature type="transmembrane region" description="Helical" evidence="5">
    <location>
        <begin position="938"/>
        <end position="961"/>
    </location>
</feature>
<protein>
    <recommendedName>
        <fullName evidence="6">Fibronectin type III-like domain-containing protein</fullName>
    </recommendedName>
</protein>
<feature type="transmembrane region" description="Helical" evidence="5">
    <location>
        <begin position="46"/>
        <end position="68"/>
    </location>
</feature>
<evidence type="ECO:0000256" key="1">
    <source>
        <dbReference type="ARBA" id="ARBA00005336"/>
    </source>
</evidence>
<dbReference type="Gene3D" id="2.60.40.10">
    <property type="entry name" value="Immunoglobulins"/>
    <property type="match status" value="1"/>
</dbReference>
<keyword evidence="5" id="KW-1133">Transmembrane helix</keyword>
<keyword evidence="4" id="KW-0326">Glycosidase</keyword>
<dbReference type="InterPro" id="IPR050288">
    <property type="entry name" value="Cellulose_deg_GH3"/>
</dbReference>
<dbReference type="InterPro" id="IPR036962">
    <property type="entry name" value="Glyco_hydro_3_N_sf"/>
</dbReference>
<dbReference type="Pfam" id="PF01915">
    <property type="entry name" value="Glyco_hydro_3_C"/>
    <property type="match status" value="1"/>
</dbReference>
<feature type="transmembrane region" description="Helical" evidence="5">
    <location>
        <begin position="7"/>
        <end position="26"/>
    </location>
</feature>
<dbReference type="Pfam" id="PF14310">
    <property type="entry name" value="Fn3-like"/>
    <property type="match status" value="1"/>
</dbReference>
<dbReference type="InterPro" id="IPR036881">
    <property type="entry name" value="Glyco_hydro_3_C_sf"/>
</dbReference>
<dbReference type="PRINTS" id="PR00133">
    <property type="entry name" value="GLHYDRLASE3"/>
</dbReference>
<comment type="similarity">
    <text evidence="1 4">Belongs to the glycosyl hydrolase 3 family.</text>
</comment>
<evidence type="ECO:0000256" key="3">
    <source>
        <dbReference type="ARBA" id="ARBA00023277"/>
    </source>
</evidence>
<evidence type="ECO:0000259" key="6">
    <source>
        <dbReference type="SMART" id="SM01217"/>
    </source>
</evidence>
<keyword evidence="3" id="KW-0119">Carbohydrate metabolism</keyword>
<dbReference type="PROSITE" id="PS00775">
    <property type="entry name" value="GLYCOSYL_HYDROL_F3"/>
    <property type="match status" value="1"/>
</dbReference>
<dbReference type="SUPFAM" id="SSF52279">
    <property type="entry name" value="Beta-D-glucan exohydrolase, C-terminal domain"/>
    <property type="match status" value="1"/>
</dbReference>
<keyword evidence="8" id="KW-1185">Reference proteome</keyword>
<dbReference type="STRING" id="154621.RV11_GL000309"/>
<keyword evidence="2 4" id="KW-0378">Hydrolase</keyword>
<accession>R3W8C4</accession>
<dbReference type="PANTHER" id="PTHR42715">
    <property type="entry name" value="BETA-GLUCOSIDASE"/>
    <property type="match status" value="1"/>
</dbReference>
<keyword evidence="5" id="KW-0812">Transmembrane</keyword>
<evidence type="ECO:0000313" key="7">
    <source>
        <dbReference type="EMBL" id="EOL44051.1"/>
    </source>
</evidence>
<dbReference type="Gene3D" id="3.40.50.1700">
    <property type="entry name" value="Glycoside hydrolase family 3 C-terminal domain"/>
    <property type="match status" value="1"/>
</dbReference>
<evidence type="ECO:0000256" key="5">
    <source>
        <dbReference type="SAM" id="Phobius"/>
    </source>
</evidence>
<evidence type="ECO:0000256" key="4">
    <source>
        <dbReference type="RuleBase" id="RU361161"/>
    </source>
</evidence>
<dbReference type="RefSeq" id="WP_010768344.1">
    <property type="nucleotide sequence ID" value="NZ_ASWE01000003.1"/>
</dbReference>
<dbReference type="InterPro" id="IPR002772">
    <property type="entry name" value="Glyco_hydro_3_C"/>
</dbReference>
<dbReference type="AlphaFoldDB" id="R3W8C4"/>
<reference evidence="7 8" key="1">
    <citation type="submission" date="2013-02" db="EMBL/GenBank/DDBJ databases">
        <title>The Genome Sequence of Enterococcus phoeniculicola BAA-412.</title>
        <authorList>
            <consortium name="The Broad Institute Genome Sequencing Platform"/>
            <consortium name="The Broad Institute Genome Sequencing Center for Infectious Disease"/>
            <person name="Earl A.M."/>
            <person name="Gilmore M.S."/>
            <person name="Lebreton F."/>
            <person name="Walker B."/>
            <person name="Young S.K."/>
            <person name="Zeng Q."/>
            <person name="Gargeya S."/>
            <person name="Fitzgerald M."/>
            <person name="Haas B."/>
            <person name="Abouelleil A."/>
            <person name="Alvarado L."/>
            <person name="Arachchi H.M."/>
            <person name="Berlin A.M."/>
            <person name="Chapman S.B."/>
            <person name="Dewar J."/>
            <person name="Goldberg J."/>
            <person name="Griggs A."/>
            <person name="Gujja S."/>
            <person name="Hansen M."/>
            <person name="Howarth C."/>
            <person name="Imamovic A."/>
            <person name="Larimer J."/>
            <person name="McCowan C."/>
            <person name="Murphy C."/>
            <person name="Neiman D."/>
            <person name="Pearson M."/>
            <person name="Priest M."/>
            <person name="Roberts A."/>
            <person name="Saif S."/>
            <person name="Shea T."/>
            <person name="Sisk P."/>
            <person name="Sykes S."/>
            <person name="Wortman J."/>
            <person name="Nusbaum C."/>
            <person name="Birren B."/>
        </authorList>
    </citation>
    <scope>NUCLEOTIDE SEQUENCE [LARGE SCALE GENOMIC DNA]</scope>
    <source>
        <strain evidence="7 8">ATCC BAA-412</strain>
    </source>
</reference>
<dbReference type="PATRIC" id="fig|1158610.3.peg.1670"/>
<feature type="domain" description="Fibronectin type III-like" evidence="6">
    <location>
        <begin position="456"/>
        <end position="530"/>
    </location>
</feature>
<name>R3W8C4_9ENTE</name>
<dbReference type="OrthoDB" id="9805821at2"/>
<dbReference type="eggNOG" id="COG1472">
    <property type="taxonomic scope" value="Bacteria"/>
</dbReference>
<dbReference type="Gene3D" id="3.20.20.300">
    <property type="entry name" value="Glycoside hydrolase, family 3, N-terminal domain"/>
    <property type="match status" value="1"/>
</dbReference>
<dbReference type="InterPro" id="IPR017853">
    <property type="entry name" value="GH"/>
</dbReference>
<evidence type="ECO:0000313" key="8">
    <source>
        <dbReference type="Proteomes" id="UP000013785"/>
    </source>
</evidence>
<dbReference type="PANTHER" id="PTHR42715:SF10">
    <property type="entry name" value="BETA-GLUCOSIDASE"/>
    <property type="match status" value="1"/>
</dbReference>
<dbReference type="InterPro" id="IPR019800">
    <property type="entry name" value="Glyco_hydro_3_AS"/>
</dbReference>
<organism evidence="7 8">
    <name type="scientific">Enterococcus phoeniculicola ATCC BAA-412</name>
    <dbReference type="NCBI Taxonomy" id="1158610"/>
    <lineage>
        <taxon>Bacteria</taxon>
        <taxon>Bacillati</taxon>
        <taxon>Bacillota</taxon>
        <taxon>Bacilli</taxon>
        <taxon>Lactobacillales</taxon>
        <taxon>Enterococcaceae</taxon>
        <taxon>Enterococcus</taxon>
    </lineage>
</organism>
<feature type="transmembrane region" description="Helical" evidence="5">
    <location>
        <begin position="80"/>
        <end position="100"/>
    </location>
</feature>